<comment type="caution">
    <text evidence="1">The sequence shown here is derived from an EMBL/GenBank/DDBJ whole genome shotgun (WGS) entry which is preliminary data.</text>
</comment>
<keyword evidence="2" id="KW-1185">Reference proteome</keyword>
<protein>
    <submittedName>
        <fullName evidence="1">Uncharacterized protein</fullName>
    </submittedName>
</protein>
<dbReference type="AlphaFoldDB" id="A0A261FXS4"/>
<sequence>MDSAQLRPLEVLWEAVTQQEQQALIDLRPPKGPQETVTQGEWADSAQLRPPEGLAHRTVRRLSPATTDLADARAQSDLRSVITSLRLTLREAHRASRLTRQPLTAPIMTPLLKYFWRKG</sequence>
<gene>
    <name evidence="1" type="ORF">BHAP_1839</name>
</gene>
<dbReference type="EMBL" id="MWWY01000036">
    <property type="protein sequence ID" value="OZG63556.1"/>
    <property type="molecule type" value="Genomic_DNA"/>
</dbReference>
<evidence type="ECO:0000313" key="1">
    <source>
        <dbReference type="EMBL" id="OZG63556.1"/>
    </source>
</evidence>
<evidence type="ECO:0000313" key="2">
    <source>
        <dbReference type="Proteomes" id="UP000216074"/>
    </source>
</evidence>
<proteinExistence type="predicted"/>
<dbReference type="Proteomes" id="UP000216074">
    <property type="component" value="Unassembled WGS sequence"/>
</dbReference>
<name>A0A261FXS4_9BIFI</name>
<organism evidence="1 2">
    <name type="scientific">Bifidobacterium hapali</name>
    <dbReference type="NCBI Taxonomy" id="1630172"/>
    <lineage>
        <taxon>Bacteria</taxon>
        <taxon>Bacillati</taxon>
        <taxon>Actinomycetota</taxon>
        <taxon>Actinomycetes</taxon>
        <taxon>Bifidobacteriales</taxon>
        <taxon>Bifidobacteriaceae</taxon>
        <taxon>Bifidobacterium</taxon>
    </lineage>
</organism>
<reference evidence="1 2" key="1">
    <citation type="journal article" date="2017" name="BMC Genomics">
        <title>Comparative genomic and phylogenomic analyses of the Bifidobacteriaceae family.</title>
        <authorList>
            <person name="Lugli G.A."/>
            <person name="Milani C."/>
            <person name="Turroni F."/>
            <person name="Duranti S."/>
            <person name="Mancabelli L."/>
            <person name="Mangifesta M."/>
            <person name="Ferrario C."/>
            <person name="Modesto M."/>
            <person name="Mattarelli P."/>
            <person name="Jiri K."/>
            <person name="van Sinderen D."/>
            <person name="Ventura M."/>
        </authorList>
    </citation>
    <scope>NUCLEOTIDE SEQUENCE [LARGE SCALE GENOMIC DNA]</scope>
    <source>
        <strain evidence="1 2">DSM 100202</strain>
    </source>
</reference>
<accession>A0A261FXS4</accession>